<name>A0ABT3RRN6_9BACT</name>
<evidence type="ECO:0000313" key="2">
    <source>
        <dbReference type="Proteomes" id="UP001209885"/>
    </source>
</evidence>
<sequence>MNRAFILVLILFINFSLVAQRDNSSLKTFEIKIEKDGNEIKLECQNGCSWEKLNFTINENVFQKIDKNGMVGLRGDSLLSGTNYNKFLFAIAQTGNEVDLIGLKGMAWKKLHISLRPHKSQLIDEYGLVPGNK</sequence>
<proteinExistence type="predicted"/>
<dbReference type="EMBL" id="JAPFQN010000005">
    <property type="protein sequence ID" value="MCX2744141.1"/>
    <property type="molecule type" value="Genomic_DNA"/>
</dbReference>
<keyword evidence="2" id="KW-1185">Reference proteome</keyword>
<reference evidence="1 2" key="1">
    <citation type="submission" date="2022-11" db="EMBL/GenBank/DDBJ databases">
        <title>The characterization of three novel Bacteroidetes species and genomic analysis of their roles in tidal elemental geochemical cycles.</title>
        <authorList>
            <person name="Ma K."/>
        </authorList>
    </citation>
    <scope>NUCLEOTIDE SEQUENCE [LARGE SCALE GENOMIC DNA]</scope>
    <source>
        <strain evidence="1 2">M17</strain>
    </source>
</reference>
<accession>A0ABT3RRN6</accession>
<organism evidence="1 2">
    <name type="scientific">Mangrovivirga halotolerans</name>
    <dbReference type="NCBI Taxonomy" id="2993936"/>
    <lineage>
        <taxon>Bacteria</taxon>
        <taxon>Pseudomonadati</taxon>
        <taxon>Bacteroidota</taxon>
        <taxon>Cytophagia</taxon>
        <taxon>Cytophagales</taxon>
        <taxon>Mangrovivirgaceae</taxon>
        <taxon>Mangrovivirga</taxon>
    </lineage>
</organism>
<gene>
    <name evidence="1" type="ORF">OO013_09705</name>
</gene>
<comment type="caution">
    <text evidence="1">The sequence shown here is derived from an EMBL/GenBank/DDBJ whole genome shotgun (WGS) entry which is preliminary data.</text>
</comment>
<evidence type="ECO:0000313" key="1">
    <source>
        <dbReference type="EMBL" id="MCX2744141.1"/>
    </source>
</evidence>
<dbReference type="Proteomes" id="UP001209885">
    <property type="component" value="Unassembled WGS sequence"/>
</dbReference>
<protein>
    <submittedName>
        <fullName evidence="1">Uncharacterized protein</fullName>
    </submittedName>
</protein>
<dbReference type="RefSeq" id="WP_266056607.1">
    <property type="nucleotide sequence ID" value="NZ_JAPFQN010000005.1"/>
</dbReference>